<dbReference type="RefSeq" id="WP_344945516.1">
    <property type="nucleotide sequence ID" value="NZ_BAAAZR010000020.1"/>
</dbReference>
<dbReference type="Pfam" id="PF13530">
    <property type="entry name" value="SCP2_2"/>
    <property type="match status" value="1"/>
</dbReference>
<comment type="caution">
    <text evidence="6">The sequence shown here is derived from an EMBL/GenBank/DDBJ whole genome shotgun (WGS) entry which is preliminary data.</text>
</comment>
<comment type="subunit">
    <text evidence="4">Homohexamer; trimer of dimers.</text>
</comment>
<name>A0ABP7IS25_9ACTN</name>
<keyword evidence="7" id="KW-1185">Reference proteome</keyword>
<feature type="active site" description="Proton acceptor; via carboxylate" evidence="4">
    <location>
        <position position="417"/>
    </location>
</feature>
<dbReference type="InterPro" id="IPR051554">
    <property type="entry name" value="Acetyltransferase_Eis"/>
</dbReference>
<feature type="binding site" evidence="4">
    <location>
        <begin position="124"/>
        <end position="125"/>
    </location>
    <ligand>
        <name>acetyl-CoA</name>
        <dbReference type="ChEBI" id="CHEBI:57288"/>
    </ligand>
</feature>
<proteinExistence type="inferred from homology"/>
<keyword evidence="3 4" id="KW-0012">Acyltransferase</keyword>
<protein>
    <submittedName>
        <fullName evidence="6">GNAT family N-acetyltransferase</fullName>
    </submittedName>
</protein>
<dbReference type="CDD" id="cd04301">
    <property type="entry name" value="NAT_SF"/>
    <property type="match status" value="1"/>
</dbReference>
<dbReference type="InterPro" id="IPR036527">
    <property type="entry name" value="SCP2_sterol-bd_dom_sf"/>
</dbReference>
<evidence type="ECO:0000256" key="3">
    <source>
        <dbReference type="ARBA" id="ARBA00023315"/>
    </source>
</evidence>
<keyword evidence="2 4" id="KW-0808">Transferase</keyword>
<dbReference type="SUPFAM" id="SSF55718">
    <property type="entry name" value="SCP-like"/>
    <property type="match status" value="1"/>
</dbReference>
<evidence type="ECO:0000313" key="6">
    <source>
        <dbReference type="EMBL" id="GAA3825197.1"/>
    </source>
</evidence>
<feature type="active site" description="Proton donor" evidence="4">
    <location>
        <position position="129"/>
    </location>
</feature>
<dbReference type="EMBL" id="BAAAZR010000020">
    <property type="protein sequence ID" value="GAA3825197.1"/>
    <property type="molecule type" value="Genomic_DNA"/>
</dbReference>
<dbReference type="Gene3D" id="3.30.1050.10">
    <property type="entry name" value="SCP2 sterol-binding domain"/>
    <property type="match status" value="1"/>
</dbReference>
<evidence type="ECO:0000256" key="2">
    <source>
        <dbReference type="ARBA" id="ARBA00022679"/>
    </source>
</evidence>
<dbReference type="NCBIfam" id="NF002367">
    <property type="entry name" value="PRK01346.1-4"/>
    <property type="match status" value="1"/>
</dbReference>
<dbReference type="PANTHER" id="PTHR37817">
    <property type="entry name" value="N-ACETYLTRANSFERASE EIS"/>
    <property type="match status" value="1"/>
</dbReference>
<dbReference type="HAMAP" id="MF_01812">
    <property type="entry name" value="Eis"/>
    <property type="match status" value="1"/>
</dbReference>
<dbReference type="InterPro" id="IPR022902">
    <property type="entry name" value="NAcTrfase_Eis"/>
</dbReference>
<dbReference type="Pfam" id="PF17668">
    <property type="entry name" value="Acetyltransf_17"/>
    <property type="match status" value="1"/>
</dbReference>
<evidence type="ECO:0000259" key="5">
    <source>
        <dbReference type="PROSITE" id="PS51186"/>
    </source>
</evidence>
<dbReference type="Proteomes" id="UP001500888">
    <property type="component" value="Unassembled WGS sequence"/>
</dbReference>
<feature type="domain" description="N-acetyltransferase" evidence="5">
    <location>
        <begin position="11"/>
        <end position="169"/>
    </location>
</feature>
<evidence type="ECO:0000256" key="1">
    <source>
        <dbReference type="ARBA" id="ARBA00009213"/>
    </source>
</evidence>
<dbReference type="PROSITE" id="PS51186">
    <property type="entry name" value="GNAT"/>
    <property type="match status" value="1"/>
</dbReference>
<organism evidence="6 7">
    <name type="scientific">Sphaerisporangium flaviroseum</name>
    <dbReference type="NCBI Taxonomy" id="509199"/>
    <lineage>
        <taxon>Bacteria</taxon>
        <taxon>Bacillati</taxon>
        <taxon>Actinomycetota</taxon>
        <taxon>Actinomycetes</taxon>
        <taxon>Streptosporangiales</taxon>
        <taxon>Streptosporangiaceae</taxon>
        <taxon>Sphaerisporangium</taxon>
    </lineage>
</organism>
<dbReference type="SUPFAM" id="SSF55729">
    <property type="entry name" value="Acyl-CoA N-acyltransferases (Nat)"/>
    <property type="match status" value="1"/>
</dbReference>
<dbReference type="Gene3D" id="3.40.630.30">
    <property type="match status" value="2"/>
</dbReference>
<comment type="similarity">
    <text evidence="1 4">Belongs to the acetyltransferase Eis family.</text>
</comment>
<evidence type="ECO:0000313" key="7">
    <source>
        <dbReference type="Proteomes" id="UP001500888"/>
    </source>
</evidence>
<dbReference type="InterPro" id="IPR041380">
    <property type="entry name" value="Acetyltransf_17"/>
</dbReference>
<feature type="binding site" evidence="4">
    <location>
        <begin position="88"/>
        <end position="90"/>
    </location>
    <ligand>
        <name>acetyl-CoA</name>
        <dbReference type="ChEBI" id="CHEBI:57288"/>
    </ligand>
</feature>
<dbReference type="InterPro" id="IPR016181">
    <property type="entry name" value="Acyl_CoA_acyltransferase"/>
</dbReference>
<sequence length="417" mass="46034">MNKEPGRPLSPVIRPIKESEWPQWVEMDEEAFVEDSSGPRADRFKATVEFDRFLGAFEGDRLVGSTGGLSFTMTVPGGPRRVCGVTVVAVAPSHRRQGIMSGLMRRQLADLHENGEAIAVLYASEAGIYGRFGYGRAVDNLFFRIPKRGSEFARHAPEDPSLRLRVVRPSAARGDIEKVFDAVLTTRPGLYARSEARWNLVLADDEIARRGATSQRCVIAEDETGPRGYALFRIRPSFTDHDVPDGELLLSELFGLDPAAYALLWRHVLDRDLCSRVYAWNRPSDDPIMHLLAEPRLLNAGWLDEMWVRVVDAGRALPDRAYAAPVDVVIDLEDTVCPWNAGRWRLSADTSGATFERTTEAADLELPVSVLGAAYLGGRTLGAYEAAGVIREARPGAVRALSAAMSWDTKPWGGLIF</sequence>
<feature type="binding site" evidence="4">
    <location>
        <begin position="96"/>
        <end position="101"/>
    </location>
    <ligand>
        <name>acetyl-CoA</name>
        <dbReference type="ChEBI" id="CHEBI:57288"/>
    </ligand>
</feature>
<evidence type="ECO:0000256" key="4">
    <source>
        <dbReference type="HAMAP-Rule" id="MF_01812"/>
    </source>
</evidence>
<gene>
    <name evidence="6" type="ORF">GCM10022226_52360</name>
</gene>
<dbReference type="Pfam" id="PF13527">
    <property type="entry name" value="Acetyltransf_9"/>
    <property type="match status" value="1"/>
</dbReference>
<dbReference type="InterPro" id="IPR000182">
    <property type="entry name" value="GNAT_dom"/>
</dbReference>
<dbReference type="PANTHER" id="PTHR37817:SF1">
    <property type="entry name" value="N-ACETYLTRANSFERASE EIS"/>
    <property type="match status" value="1"/>
</dbReference>
<accession>A0ABP7IS25</accession>
<dbReference type="InterPro" id="IPR025559">
    <property type="entry name" value="Eis_dom"/>
</dbReference>
<reference evidence="7" key="1">
    <citation type="journal article" date="2019" name="Int. J. Syst. Evol. Microbiol.">
        <title>The Global Catalogue of Microorganisms (GCM) 10K type strain sequencing project: providing services to taxonomists for standard genome sequencing and annotation.</title>
        <authorList>
            <consortium name="The Broad Institute Genomics Platform"/>
            <consortium name="The Broad Institute Genome Sequencing Center for Infectious Disease"/>
            <person name="Wu L."/>
            <person name="Ma J."/>
        </authorList>
    </citation>
    <scope>NUCLEOTIDE SEQUENCE [LARGE SCALE GENOMIC DNA]</scope>
    <source>
        <strain evidence="7">JCM 16908</strain>
    </source>
</reference>